<protein>
    <submittedName>
        <fullName evidence="6">DNA-binding transcriptional regulator, LysR family</fullName>
    </submittedName>
</protein>
<feature type="domain" description="HTH lysR-type" evidence="5">
    <location>
        <begin position="3"/>
        <end position="60"/>
    </location>
</feature>
<dbReference type="Gene3D" id="3.40.190.290">
    <property type="match status" value="1"/>
</dbReference>
<evidence type="ECO:0000259" key="5">
    <source>
        <dbReference type="PROSITE" id="PS50931"/>
    </source>
</evidence>
<dbReference type="SUPFAM" id="SSF46785">
    <property type="entry name" value="Winged helix' DNA-binding domain"/>
    <property type="match status" value="1"/>
</dbReference>
<dbReference type="InterPro" id="IPR036390">
    <property type="entry name" value="WH_DNA-bd_sf"/>
</dbReference>
<dbReference type="EMBL" id="FNEN01000003">
    <property type="protein sequence ID" value="SDI60548.1"/>
    <property type="molecule type" value="Genomic_DNA"/>
</dbReference>
<evidence type="ECO:0000256" key="3">
    <source>
        <dbReference type="ARBA" id="ARBA00023125"/>
    </source>
</evidence>
<evidence type="ECO:0000256" key="2">
    <source>
        <dbReference type="ARBA" id="ARBA00023015"/>
    </source>
</evidence>
<sequence>MTVEIRDLKIFKSVAFHGSVSKAANELSYVQSHVTTRIQLLEKELQTKLFHRDSRGMILNPEGKKLLSYTDKLLVTIDEMVKVVQDSDQPSGELDLGTVETVIGLPHILSAYHHKYPNVDLSLVTDVTENLLEQVLSHKLDGAFVTGFDEHPKITQHEVFHEELTLISNNSEISLDELAQKPLLVFKSGCSYRAKLTEWINDEGIHPANIIEFGTLETILGSVVSGLGITLLPKSTISHLEADDVIRSMNLPEKYSHVTTVFIRRSDAYLTHSMKRFMETIDTSKETNRAAPIRYQF</sequence>
<keyword evidence="7" id="KW-1185">Reference proteome</keyword>
<gene>
    <name evidence="6" type="ORF">SAMN04488123_103337</name>
</gene>
<dbReference type="Pfam" id="PF03466">
    <property type="entry name" value="LysR_substrate"/>
    <property type="match status" value="1"/>
</dbReference>
<keyword evidence="2" id="KW-0805">Transcription regulation</keyword>
<dbReference type="CDD" id="cd08442">
    <property type="entry name" value="PBP2_YofA_SoxR_like"/>
    <property type="match status" value="1"/>
</dbReference>
<dbReference type="PANTHER" id="PTHR30126">
    <property type="entry name" value="HTH-TYPE TRANSCRIPTIONAL REGULATOR"/>
    <property type="match status" value="1"/>
</dbReference>
<accession>A0A1G8LY01</accession>
<dbReference type="GO" id="GO:0000976">
    <property type="term" value="F:transcription cis-regulatory region binding"/>
    <property type="evidence" value="ECO:0007669"/>
    <property type="project" value="TreeGrafter"/>
</dbReference>
<dbReference type="SUPFAM" id="SSF53850">
    <property type="entry name" value="Periplasmic binding protein-like II"/>
    <property type="match status" value="1"/>
</dbReference>
<dbReference type="PROSITE" id="PS50931">
    <property type="entry name" value="HTH_LYSR"/>
    <property type="match status" value="1"/>
</dbReference>
<dbReference type="Gene3D" id="1.10.10.10">
    <property type="entry name" value="Winged helix-like DNA-binding domain superfamily/Winged helix DNA-binding domain"/>
    <property type="match status" value="1"/>
</dbReference>
<evidence type="ECO:0000313" key="6">
    <source>
        <dbReference type="EMBL" id="SDI60548.1"/>
    </source>
</evidence>
<dbReference type="PANTHER" id="PTHR30126:SF40">
    <property type="entry name" value="HTH-TYPE TRANSCRIPTIONAL REGULATOR GLTR"/>
    <property type="match status" value="1"/>
</dbReference>
<proteinExistence type="inferred from homology"/>
<evidence type="ECO:0000256" key="4">
    <source>
        <dbReference type="ARBA" id="ARBA00023163"/>
    </source>
</evidence>
<dbReference type="Proteomes" id="UP000198853">
    <property type="component" value="Unassembled WGS sequence"/>
</dbReference>
<dbReference type="InterPro" id="IPR036388">
    <property type="entry name" value="WH-like_DNA-bd_sf"/>
</dbReference>
<dbReference type="RefSeq" id="WP_342705472.1">
    <property type="nucleotide sequence ID" value="NZ_FNEN01000003.1"/>
</dbReference>
<reference evidence="6 7" key="1">
    <citation type="submission" date="2016-10" db="EMBL/GenBank/DDBJ databases">
        <authorList>
            <person name="de Groot N.N."/>
        </authorList>
    </citation>
    <scope>NUCLEOTIDE SEQUENCE [LARGE SCALE GENOMIC DNA]</scope>
    <source>
        <strain evidence="6 7">DSM 21771</strain>
    </source>
</reference>
<dbReference type="InterPro" id="IPR000847">
    <property type="entry name" value="LysR_HTH_N"/>
</dbReference>
<dbReference type="GO" id="GO:0003700">
    <property type="term" value="F:DNA-binding transcription factor activity"/>
    <property type="evidence" value="ECO:0007669"/>
    <property type="project" value="InterPro"/>
</dbReference>
<comment type="similarity">
    <text evidence="1">Belongs to the LysR transcriptional regulatory family.</text>
</comment>
<organism evidence="6 7">
    <name type="scientific">Natribacillus halophilus</name>
    <dbReference type="NCBI Taxonomy" id="549003"/>
    <lineage>
        <taxon>Bacteria</taxon>
        <taxon>Bacillati</taxon>
        <taxon>Bacillota</taxon>
        <taxon>Bacilli</taxon>
        <taxon>Bacillales</taxon>
        <taxon>Bacillaceae</taxon>
        <taxon>Natribacillus</taxon>
    </lineage>
</organism>
<evidence type="ECO:0000256" key="1">
    <source>
        <dbReference type="ARBA" id="ARBA00009437"/>
    </source>
</evidence>
<dbReference type="InterPro" id="IPR005119">
    <property type="entry name" value="LysR_subst-bd"/>
</dbReference>
<keyword evidence="4" id="KW-0804">Transcription</keyword>
<dbReference type="Pfam" id="PF00126">
    <property type="entry name" value="HTH_1"/>
    <property type="match status" value="1"/>
</dbReference>
<keyword evidence="3 6" id="KW-0238">DNA-binding</keyword>
<dbReference type="AlphaFoldDB" id="A0A1G8LY01"/>
<name>A0A1G8LY01_9BACI</name>
<evidence type="ECO:0000313" key="7">
    <source>
        <dbReference type="Proteomes" id="UP000198853"/>
    </source>
</evidence>